<evidence type="ECO:0000313" key="2">
    <source>
        <dbReference type="EMBL" id="EZQ07101.1"/>
    </source>
</evidence>
<evidence type="ECO:0000313" key="3">
    <source>
        <dbReference type="Proteomes" id="UP000024332"/>
    </source>
</evidence>
<dbReference type="SUPFAM" id="SSF53756">
    <property type="entry name" value="UDP-Glycosyltransferase/glycogen phosphorylase"/>
    <property type="match status" value="1"/>
</dbReference>
<dbReference type="STRING" id="1160895.CM19_05200"/>
<dbReference type="InterPro" id="IPR001296">
    <property type="entry name" value="Glyco_trans_1"/>
</dbReference>
<reference evidence="2 3" key="1">
    <citation type="submission" date="2014-03" db="EMBL/GenBank/DDBJ databases">
        <title>Draft genome sequence of the novel thermoacidophilic archaea Acidianus copahuensis ALE1 strain, isolated from Copahue volcanic area in Neuquen Argentina.</title>
        <authorList>
            <person name="Urbieta M.S."/>
            <person name="Rascovan N."/>
            <person name="Castro C."/>
            <person name="Revale S."/>
            <person name="Giaveno M.A."/>
            <person name="Vazquez M.P."/>
            <person name="Donati E.R."/>
        </authorList>
    </citation>
    <scope>NUCLEOTIDE SEQUENCE [LARGE SCALE GENOMIC DNA]</scope>
    <source>
        <strain evidence="2 3">ALE1</strain>
    </source>
</reference>
<keyword evidence="3" id="KW-1185">Reference proteome</keyword>
<dbReference type="OrthoDB" id="132546at2157"/>
<dbReference type="GO" id="GO:0004377">
    <property type="term" value="F:GDP-Man:Man(3)GlcNAc(2)-PP-Dol alpha-1,2-mannosyltransferase activity"/>
    <property type="evidence" value="ECO:0007669"/>
    <property type="project" value="InterPro"/>
</dbReference>
<dbReference type="GO" id="GO:0016020">
    <property type="term" value="C:membrane"/>
    <property type="evidence" value="ECO:0007669"/>
    <property type="project" value="TreeGrafter"/>
</dbReference>
<dbReference type="Proteomes" id="UP000024332">
    <property type="component" value="Unassembled WGS sequence"/>
</dbReference>
<organism evidence="2 3">
    <name type="scientific">Candidatus Acidianus copahuensis</name>
    <dbReference type="NCBI Taxonomy" id="1160895"/>
    <lineage>
        <taxon>Archaea</taxon>
        <taxon>Thermoproteota</taxon>
        <taxon>Thermoprotei</taxon>
        <taxon>Sulfolobales</taxon>
        <taxon>Sulfolobaceae</taxon>
        <taxon>Acidianus</taxon>
    </lineage>
</organism>
<dbReference type="PANTHER" id="PTHR45919">
    <property type="entry name" value="GDP-MAN:MAN(3)GLCNAC(2)-PP-DOL ALPHA-1,2-MANNOSYLTRANSFERASE"/>
    <property type="match status" value="1"/>
</dbReference>
<protein>
    <recommendedName>
        <fullName evidence="1">Glycosyl transferase family 1 domain-containing protein</fullName>
    </recommendedName>
</protein>
<feature type="domain" description="Glycosyl transferase family 1" evidence="1">
    <location>
        <begin position="167"/>
        <end position="327"/>
    </location>
</feature>
<accession>A0A031LQ13</accession>
<sequence length="346" mass="39568">MSVFTVYHHSFEVLGGSERVAVAVIRVLKDLGMKVRLVTLVPPDDKIYAWDRNYVKPDEVIRVNFPLKFGLYKALYLSLRTVRGNTISTIGDITNCDYNYIHFPWSISEVAGIKVYKGTKRIYFLPYKVFHRKIKNGGKMLANSRWTGEILRKAGFQYQVVYPPVDVEKYSQVGGKERDPRTVLTISRISPEKDLDNLFYVAEKLKNFNFYLLGSSGRSRRYLQEVLRKAESLHNLKVITNFDDKTLLDIMGKAKLYFHPKIEEHFGISVVEAMSAGIIPVVHKSGGTWMDIVDEGKYGFGYSSKEEAVNSLIEASKSSLEVKKRAEMFTFKKFEATLLSILERAS</sequence>
<dbReference type="EMBL" id="JFZT01000039">
    <property type="protein sequence ID" value="EZQ07101.1"/>
    <property type="molecule type" value="Genomic_DNA"/>
</dbReference>
<dbReference type="Gene3D" id="3.40.50.2000">
    <property type="entry name" value="Glycogen Phosphorylase B"/>
    <property type="match status" value="1"/>
</dbReference>
<dbReference type="GO" id="GO:0006487">
    <property type="term" value="P:protein N-linked glycosylation"/>
    <property type="evidence" value="ECO:0007669"/>
    <property type="project" value="TreeGrafter"/>
</dbReference>
<dbReference type="InterPro" id="IPR038013">
    <property type="entry name" value="ALG11"/>
</dbReference>
<evidence type="ECO:0000259" key="1">
    <source>
        <dbReference type="Pfam" id="PF00534"/>
    </source>
</evidence>
<gene>
    <name evidence="2" type="ORF">CM19_05200</name>
</gene>
<dbReference type="RefSeq" id="WP_048099313.1">
    <property type="nucleotide sequence ID" value="NZ_JFZT01000039.1"/>
</dbReference>
<dbReference type="PANTHER" id="PTHR45919:SF1">
    <property type="entry name" value="GDP-MAN:MAN(3)GLCNAC(2)-PP-DOL ALPHA-1,2-MANNOSYLTRANSFERASE"/>
    <property type="match status" value="1"/>
</dbReference>
<comment type="caution">
    <text evidence="2">The sequence shown here is derived from an EMBL/GenBank/DDBJ whole genome shotgun (WGS) entry which is preliminary data.</text>
</comment>
<dbReference type="Pfam" id="PF00534">
    <property type="entry name" value="Glycos_transf_1"/>
    <property type="match status" value="1"/>
</dbReference>
<proteinExistence type="predicted"/>
<name>A0A031LQ13_9CREN</name>
<dbReference type="AlphaFoldDB" id="A0A031LQ13"/>